<evidence type="ECO:0000313" key="4">
    <source>
        <dbReference type="EMBL" id="VDK76051.1"/>
    </source>
</evidence>
<dbReference type="SMART" id="SM00368">
    <property type="entry name" value="LRR_RI"/>
    <property type="match status" value="4"/>
</dbReference>
<keyword evidence="5" id="KW-1185">Reference proteome</keyword>
<feature type="region of interest" description="Disordered" evidence="3">
    <location>
        <begin position="788"/>
        <end position="807"/>
    </location>
</feature>
<evidence type="ECO:0000256" key="1">
    <source>
        <dbReference type="ARBA" id="ARBA00022614"/>
    </source>
</evidence>
<dbReference type="Proteomes" id="UP000277928">
    <property type="component" value="Unassembled WGS sequence"/>
</dbReference>
<dbReference type="OMA" id="TDFYDAP"/>
<dbReference type="OrthoDB" id="10034042at2759"/>
<organism evidence="4 5">
    <name type="scientific">Litomosoides sigmodontis</name>
    <name type="common">Filarial nematode worm</name>
    <dbReference type="NCBI Taxonomy" id="42156"/>
    <lineage>
        <taxon>Eukaryota</taxon>
        <taxon>Metazoa</taxon>
        <taxon>Ecdysozoa</taxon>
        <taxon>Nematoda</taxon>
        <taxon>Chromadorea</taxon>
        <taxon>Rhabditida</taxon>
        <taxon>Spirurina</taxon>
        <taxon>Spiruromorpha</taxon>
        <taxon>Filarioidea</taxon>
        <taxon>Onchocercidae</taxon>
        <taxon>Litomosoides</taxon>
    </lineage>
</organism>
<accession>A0A3P6UFR8</accession>
<feature type="compositionally biased region" description="Low complexity" evidence="3">
    <location>
        <begin position="993"/>
        <end position="1009"/>
    </location>
</feature>
<dbReference type="Gene3D" id="3.80.10.10">
    <property type="entry name" value="Ribonuclease Inhibitor"/>
    <property type="match status" value="2"/>
</dbReference>
<dbReference type="STRING" id="42156.A0A3P6UFR8"/>
<dbReference type="PANTHER" id="PTHR24112">
    <property type="entry name" value="LEUCINE-RICH REPEAT, ISOFORM F-RELATED"/>
    <property type="match status" value="1"/>
</dbReference>
<dbReference type="AlphaFoldDB" id="A0A3P6UFR8"/>
<keyword evidence="1" id="KW-0433">Leucine-rich repeat</keyword>
<evidence type="ECO:0000313" key="5">
    <source>
        <dbReference type="Proteomes" id="UP000277928"/>
    </source>
</evidence>
<keyword evidence="2" id="KW-0677">Repeat</keyword>
<evidence type="ECO:0000256" key="3">
    <source>
        <dbReference type="SAM" id="MobiDB-lite"/>
    </source>
</evidence>
<protein>
    <submittedName>
        <fullName evidence="4">Uncharacterized protein</fullName>
    </submittedName>
</protein>
<dbReference type="PANTHER" id="PTHR24112:SF9">
    <property type="entry name" value="PROTEIN PHOSPHATASE 1 REGULATORY SUBUNIT 37"/>
    <property type="match status" value="1"/>
</dbReference>
<dbReference type="InterPro" id="IPR051279">
    <property type="entry name" value="PP1-Reg/Actin-Interact_Protein"/>
</dbReference>
<feature type="region of interest" description="Disordered" evidence="3">
    <location>
        <begin position="986"/>
        <end position="1011"/>
    </location>
</feature>
<sequence length="1061" mass="118654">MSMKFFAGLQDFFGLYDTSSSNSEQQQQEEQLASLTTSATAATAAVVVATTSSALLSPPLVSSVNSESTESEGNSLRYISDNSKDCIAVQDEQQQLHLQKLDDSKEATDAEKIQQCSHKRNVHFPDVIVTDFYDAPTNVFINKNTSDINAISISYLNACKRFRVEPIQAVQQQIAEQLSPSYPFIPKKTDFENSFCNPFGEMTLKIRRILFCTRNMGIKKASAIEFIDYVFSSYREKTISVLSSSDWCHRLTAADVECLEEIFNKVQFDMLDFEYTFLDDDSAVCLGEMLEFYDSAVKLNLSFNKQINLRGWQAICKAIRDAPSMQYLNLRYTSLSDRAVPVLARALRSQSSLTILHLENVSLSGRNLILIGCALKGNTILRELYLGENNLQPADGAHIYQIIIASVSIQLLDLRNNQLQIENNKLETLNIGNNSLLLDGIIKLKPALQRNCSLQRLGLQATNLDCQSAIVLAECLADNKVMIRLDLRDNPHIGSAGLLALHLAMKINTSLTVLNIDTSVAQSSSLKVKEYQEQFKVYYEEIKMFCERNKQIALKKLSVHTTVHDGTVAMDLTRNEENREAKKVEEKDDEETKQETKIMKDGHIDNLEVAGRKLTATRNNAVWLLGRSSSLTCTETVDDISERVAQMTHSLALIKQIPDSITTVKKQSDENYPALFTKGELSKYPSLPLITRDYPEIEVNKPVKRISRRFTVSTSSLNETNPRDVARAKSRFKVEQVGPSIQKTTKAKSDDCIPLQRSLNERFAVNTQGHEVEGATLKVGNLISEQLKESENSESLGVGEPSRSFESRNSKEKIKCALSQDVHGKDESCGARNIMNSREEMAVQQSAAEEDFQSGSVQFTAVVTLQHGRDTASTQDCFGDATFVVKFTDNVALKLDVEQCCACEQTVNMKHPMEHSAQNVRNADNVTVKSEMAFSSFSAMESDSADGSAVKEVVRDLVNYVVYEARDDDSMQYQKVLFGTASKSSKISPTIRSLPSVSRSSSSTALNSSNKVETDEDVIHNIVRRLVRDTLLQEKELLRRSLRKKRPYLVRIPKMDHSSNS</sequence>
<dbReference type="InterPro" id="IPR032675">
    <property type="entry name" value="LRR_dom_sf"/>
</dbReference>
<name>A0A3P6UFR8_LITSI</name>
<evidence type="ECO:0000256" key="2">
    <source>
        <dbReference type="ARBA" id="ARBA00022737"/>
    </source>
</evidence>
<reference evidence="4 5" key="1">
    <citation type="submission" date="2018-08" db="EMBL/GenBank/DDBJ databases">
        <authorList>
            <person name="Laetsch R D."/>
            <person name="Stevens L."/>
            <person name="Kumar S."/>
            <person name="Blaxter L. M."/>
        </authorList>
    </citation>
    <scope>NUCLEOTIDE SEQUENCE [LARGE SCALE GENOMIC DNA]</scope>
</reference>
<proteinExistence type="predicted"/>
<dbReference type="SUPFAM" id="SSF52047">
    <property type="entry name" value="RNI-like"/>
    <property type="match status" value="1"/>
</dbReference>
<dbReference type="EMBL" id="UYRX01000163">
    <property type="protein sequence ID" value="VDK76051.1"/>
    <property type="molecule type" value="Genomic_DNA"/>
</dbReference>
<gene>
    <name evidence="4" type="ORF">NLS_LOCUS3155</name>
</gene>